<sequence>MSTIYNDKNSFVVTAENKKVVCIELVNEVPNQNFSTEKNIKLGSTFKEITAACGAIRGCNRVSRF</sequence>
<gene>
    <name evidence="1" type="ORF">PGRAN_09066</name>
</gene>
<dbReference type="STRING" id="1265819.PGRAN_09066"/>
<keyword evidence="2" id="KW-1185">Reference proteome</keyword>
<accession>W7BBC5</accession>
<evidence type="ECO:0000313" key="1">
    <source>
        <dbReference type="EMBL" id="EUJ23312.1"/>
    </source>
</evidence>
<reference evidence="1 2" key="1">
    <citation type="journal article" date="2014" name="Int. J. Syst. Evol. Microbiol.">
        <title>Listeria floridensis sp. nov., Listeria aquatica sp. nov., Listeria cornellensis sp. nov., Listeria riparia sp. nov. and Listeria grandensis sp. nov., from agricultural and natural environments.</title>
        <authorList>
            <person name="den Bakker H.C."/>
            <person name="Warchocki S."/>
            <person name="Wright E.M."/>
            <person name="Allred A.F."/>
            <person name="Ahlstrom C."/>
            <person name="Manuel C.S."/>
            <person name="Stasiewicz M.J."/>
            <person name="Burrell A."/>
            <person name="Roof S."/>
            <person name="Strawn L."/>
            <person name="Fortes E.D."/>
            <person name="Nightingale K.K."/>
            <person name="Kephart D."/>
            <person name="Wiedmann M."/>
        </authorList>
    </citation>
    <scope>NUCLEOTIDE SEQUENCE [LARGE SCALE GENOMIC DNA]</scope>
    <source>
        <strain evidence="2">FSL F6-971</strain>
    </source>
</reference>
<dbReference type="AlphaFoldDB" id="W7BBC5"/>
<comment type="caution">
    <text evidence="1">The sequence shown here is derived from an EMBL/GenBank/DDBJ whole genome shotgun (WGS) entry which is preliminary data.</text>
</comment>
<name>W7BBC5_9LIST</name>
<organism evidence="1 2">
    <name type="scientific">Listeria grandensis FSL F6-0971</name>
    <dbReference type="NCBI Taxonomy" id="1265819"/>
    <lineage>
        <taxon>Bacteria</taxon>
        <taxon>Bacillati</taxon>
        <taxon>Bacillota</taxon>
        <taxon>Bacilli</taxon>
        <taxon>Bacillales</taxon>
        <taxon>Listeriaceae</taxon>
        <taxon>Listeria</taxon>
    </lineage>
</organism>
<proteinExistence type="predicted"/>
<dbReference type="EMBL" id="AODD01000012">
    <property type="protein sequence ID" value="EUJ23312.1"/>
    <property type="molecule type" value="Genomic_DNA"/>
</dbReference>
<dbReference type="Proteomes" id="UP000019253">
    <property type="component" value="Unassembled WGS sequence"/>
</dbReference>
<evidence type="ECO:0000313" key="2">
    <source>
        <dbReference type="Proteomes" id="UP000019253"/>
    </source>
</evidence>
<protein>
    <submittedName>
        <fullName evidence="1">Uncharacterized protein</fullName>
    </submittedName>
</protein>